<feature type="compositionally biased region" description="Polar residues" evidence="1">
    <location>
        <begin position="249"/>
        <end position="259"/>
    </location>
</feature>
<dbReference type="Proteomes" id="UP000249363">
    <property type="component" value="Unassembled WGS sequence"/>
</dbReference>
<evidence type="ECO:0000313" key="3">
    <source>
        <dbReference type="Proteomes" id="UP000249363"/>
    </source>
</evidence>
<feature type="compositionally biased region" description="Acidic residues" evidence="1">
    <location>
        <begin position="301"/>
        <end position="311"/>
    </location>
</feature>
<feature type="compositionally biased region" description="Basic and acidic residues" evidence="1">
    <location>
        <begin position="290"/>
        <end position="300"/>
    </location>
</feature>
<feature type="region of interest" description="Disordered" evidence="1">
    <location>
        <begin position="277"/>
        <end position="311"/>
    </location>
</feature>
<gene>
    <name evidence="2" type="ORF">BHQ10_009873</name>
</gene>
<feature type="compositionally biased region" description="Polar residues" evidence="1">
    <location>
        <begin position="136"/>
        <end position="145"/>
    </location>
</feature>
<feature type="compositionally biased region" description="Polar residues" evidence="1">
    <location>
        <begin position="233"/>
        <end position="242"/>
    </location>
</feature>
<organism evidence="2 3">
    <name type="scientific">Talaromyces amestolkiae</name>
    <dbReference type="NCBI Taxonomy" id="1196081"/>
    <lineage>
        <taxon>Eukaryota</taxon>
        <taxon>Fungi</taxon>
        <taxon>Dikarya</taxon>
        <taxon>Ascomycota</taxon>
        <taxon>Pezizomycotina</taxon>
        <taxon>Eurotiomycetes</taxon>
        <taxon>Eurotiomycetidae</taxon>
        <taxon>Eurotiales</taxon>
        <taxon>Trichocomaceae</taxon>
        <taxon>Talaromyces</taxon>
        <taxon>Talaromyces sect. Talaromyces</taxon>
    </lineage>
</organism>
<accession>A0A364LDR9</accession>
<dbReference type="RefSeq" id="XP_040738375.1">
    <property type="nucleotide sequence ID" value="XM_040882835.1"/>
</dbReference>
<dbReference type="AlphaFoldDB" id="A0A364LDR9"/>
<reference evidence="2 3" key="1">
    <citation type="journal article" date="2017" name="Biotechnol. Biofuels">
        <title>Differential beta-glucosidase expression as a function of carbon source availability in Talaromyces amestolkiae: a genomic and proteomic approach.</title>
        <authorList>
            <person name="de Eugenio L.I."/>
            <person name="Mendez-Liter J.A."/>
            <person name="Nieto-Dominguez M."/>
            <person name="Alonso L."/>
            <person name="Gil-Munoz J."/>
            <person name="Barriuso J."/>
            <person name="Prieto A."/>
            <person name="Martinez M.J."/>
        </authorList>
    </citation>
    <scope>NUCLEOTIDE SEQUENCE [LARGE SCALE GENOMIC DNA]</scope>
    <source>
        <strain evidence="2 3">CIB</strain>
    </source>
</reference>
<dbReference type="EMBL" id="MIKG01000027">
    <property type="protein sequence ID" value="RAO73861.1"/>
    <property type="molecule type" value="Genomic_DNA"/>
</dbReference>
<protein>
    <submittedName>
        <fullName evidence="2">Uncharacterized protein</fullName>
    </submittedName>
</protein>
<feature type="region of interest" description="Disordered" evidence="1">
    <location>
        <begin position="211"/>
        <end position="259"/>
    </location>
</feature>
<feature type="compositionally biased region" description="Polar residues" evidence="1">
    <location>
        <begin position="211"/>
        <end position="222"/>
    </location>
</feature>
<comment type="caution">
    <text evidence="2">The sequence shown here is derived from an EMBL/GenBank/DDBJ whole genome shotgun (WGS) entry which is preliminary data.</text>
</comment>
<evidence type="ECO:0000313" key="2">
    <source>
        <dbReference type="EMBL" id="RAO73861.1"/>
    </source>
</evidence>
<name>A0A364LDR9_TALAM</name>
<keyword evidence="3" id="KW-1185">Reference proteome</keyword>
<sequence length="731" mass="82400">MAETVSLCLSYITESSSESLKSFDSSAAAADDAINLLKAKAKNRNVEALNVPSLAYPFPVQWLEILFSLYTDKQEPSTQMDQKLLGRETKKARSVASTHSVERGESSGTHTSSHKSTETAMEANAAGGVNYLVESAQRSVPTQRQRSPDGNEGTGDDIELEVLIKRAFRLSLTDGSEFTRLTVAESLYTNKGKEPIRPAVTETNFLDTSISQHGEESALSNTNKKRPLRSALKTKSISSTRFSAKRHSSTCSTESDQFTAKTTVQFESREVGKPIGLHKSYSKSIESDDEWKQDRNRSDEQDSEDDISDEGDQELQHRLDLILKNSPASAITVKPYTSPMTGQDVFLFNHGIVIPIKDVNKLVYGVAIPGKIYRQKKNRYPSTFAFLVTLAKANLDILDIGTANDDFIHALILDDAEEAYGKSKYGDYAWAGITKERKSRYDPDTQFRWSIFFPSQWRRHGLVLLEDQNPPENSCKFRIVTLCGKVLHQWYVRCEPRRAFGPRDIIARTSCGEDDTCELSSNWEPESGPRAHNDSIKRWTEIDPDREGVGLPDLFHPFMKVWIIEGPPKEEPPPGCMKINCVTRCGLVKSKIRLLCPRHISKTPKCIGGEFTMLIDRGCALRDDIDRCDEKSLCEGYLAWFDARLGLPLENLSVKQANDLDRLHTTLVSAYKNETRLMGSFLKHKDSEKKWRDVIYNHVDYYEMLFRWGLRGIQYPEGLSVVRADESVLMG</sequence>
<evidence type="ECO:0000256" key="1">
    <source>
        <dbReference type="SAM" id="MobiDB-lite"/>
    </source>
</evidence>
<feature type="region of interest" description="Disordered" evidence="1">
    <location>
        <begin position="136"/>
        <end position="157"/>
    </location>
</feature>
<feature type="region of interest" description="Disordered" evidence="1">
    <location>
        <begin position="77"/>
        <end position="119"/>
    </location>
</feature>
<dbReference type="OrthoDB" id="4224428at2759"/>
<dbReference type="GeneID" id="63799087"/>
<proteinExistence type="predicted"/>